<dbReference type="Gene3D" id="3.30.200.20">
    <property type="entry name" value="Phosphorylase Kinase, domain 1"/>
    <property type="match status" value="1"/>
</dbReference>
<proteinExistence type="predicted"/>
<gene>
    <name evidence="2" type="ORF">BKA55DRAFT_522365</name>
</gene>
<sequence length="393" mass="44374">MTARDPSDQVRQNVSAWLNTTPYAASSLETLVGGQANFTYRAHLINPLSDGATEVVVKHGEPYMARHPANAVTVNRCDVEGEILSELFANAIDVGQSDSITYIVRTTKPYAYDAETKTLVIEYLRNVVDLKTYSLNHFPSPTPEYLHKSAHELGKTLAIYIAKFHDTSREIVQNSRKDKHTQQPSGFNRVIDNSNEMQKLKHWINFDWMIGRVDQFPKILSEAKETLQLVKNMALKELKDPSADLTLIHGDYHPQNILLEDSCLETGTTRTLYIIDWENAHVGVPSLDHGGMLGEMYVIWKYKHIDAGLWMFQGYAEGLGMQSEESAWRVALQVGVHLLSFGTLASGWGTTDEVEDMARLAKDVIVKAWAKDRNWFDHSEFACLFADTPKIED</sequence>
<organism evidence="2 3">
    <name type="scientific">Fusarium redolens</name>
    <dbReference type="NCBI Taxonomy" id="48865"/>
    <lineage>
        <taxon>Eukaryota</taxon>
        <taxon>Fungi</taxon>
        <taxon>Dikarya</taxon>
        <taxon>Ascomycota</taxon>
        <taxon>Pezizomycotina</taxon>
        <taxon>Sordariomycetes</taxon>
        <taxon>Hypocreomycetidae</taxon>
        <taxon>Hypocreales</taxon>
        <taxon>Nectriaceae</taxon>
        <taxon>Fusarium</taxon>
        <taxon>Fusarium redolens species complex</taxon>
    </lineage>
</organism>
<dbReference type="SUPFAM" id="SSF56112">
    <property type="entry name" value="Protein kinase-like (PK-like)"/>
    <property type="match status" value="1"/>
</dbReference>
<dbReference type="OrthoDB" id="3945418at2759"/>
<dbReference type="GeneID" id="70218526"/>
<keyword evidence="2" id="KW-0808">Transferase</keyword>
<evidence type="ECO:0000259" key="1">
    <source>
        <dbReference type="Pfam" id="PF01636"/>
    </source>
</evidence>
<keyword evidence="2" id="KW-0418">Kinase</keyword>
<protein>
    <submittedName>
        <fullName evidence="2">Kinase-like domain-containing protein</fullName>
    </submittedName>
</protein>
<dbReference type="Pfam" id="PF01636">
    <property type="entry name" value="APH"/>
    <property type="match status" value="1"/>
</dbReference>
<name>A0A9P9JRC6_FUSRE</name>
<feature type="domain" description="Aminoglycoside phosphotransferase" evidence="1">
    <location>
        <begin position="147"/>
        <end position="295"/>
    </location>
</feature>
<comment type="caution">
    <text evidence="2">The sequence shown here is derived from an EMBL/GenBank/DDBJ whole genome shotgun (WGS) entry which is preliminary data.</text>
</comment>
<dbReference type="AlphaFoldDB" id="A0A9P9JRC6"/>
<dbReference type="Proteomes" id="UP000720189">
    <property type="component" value="Unassembled WGS sequence"/>
</dbReference>
<dbReference type="EMBL" id="JAGMUX010000017">
    <property type="protein sequence ID" value="KAH7234927.1"/>
    <property type="molecule type" value="Genomic_DNA"/>
</dbReference>
<dbReference type="RefSeq" id="XP_046044692.1">
    <property type="nucleotide sequence ID" value="XM_046188572.1"/>
</dbReference>
<dbReference type="Gene3D" id="3.90.1200.10">
    <property type="match status" value="1"/>
</dbReference>
<dbReference type="InterPro" id="IPR002575">
    <property type="entry name" value="Aminoglycoside_PTrfase"/>
</dbReference>
<accession>A0A9P9JRC6</accession>
<dbReference type="InterPro" id="IPR011009">
    <property type="entry name" value="Kinase-like_dom_sf"/>
</dbReference>
<keyword evidence="3" id="KW-1185">Reference proteome</keyword>
<dbReference type="GO" id="GO:0016301">
    <property type="term" value="F:kinase activity"/>
    <property type="evidence" value="ECO:0007669"/>
    <property type="project" value="UniProtKB-KW"/>
</dbReference>
<evidence type="ECO:0000313" key="2">
    <source>
        <dbReference type="EMBL" id="KAH7234927.1"/>
    </source>
</evidence>
<evidence type="ECO:0000313" key="3">
    <source>
        <dbReference type="Proteomes" id="UP000720189"/>
    </source>
</evidence>
<reference evidence="2" key="1">
    <citation type="journal article" date="2021" name="Nat. Commun.">
        <title>Genetic determinants of endophytism in the Arabidopsis root mycobiome.</title>
        <authorList>
            <person name="Mesny F."/>
            <person name="Miyauchi S."/>
            <person name="Thiergart T."/>
            <person name="Pickel B."/>
            <person name="Atanasova L."/>
            <person name="Karlsson M."/>
            <person name="Huettel B."/>
            <person name="Barry K.W."/>
            <person name="Haridas S."/>
            <person name="Chen C."/>
            <person name="Bauer D."/>
            <person name="Andreopoulos W."/>
            <person name="Pangilinan J."/>
            <person name="LaButti K."/>
            <person name="Riley R."/>
            <person name="Lipzen A."/>
            <person name="Clum A."/>
            <person name="Drula E."/>
            <person name="Henrissat B."/>
            <person name="Kohler A."/>
            <person name="Grigoriev I.V."/>
            <person name="Martin F.M."/>
            <person name="Hacquard S."/>
        </authorList>
    </citation>
    <scope>NUCLEOTIDE SEQUENCE</scope>
    <source>
        <strain evidence="2">MPI-CAGE-AT-0023</strain>
    </source>
</reference>